<keyword evidence="2" id="KW-1185">Reference proteome</keyword>
<dbReference type="EMBL" id="CM037157">
    <property type="protein sequence ID" value="KAH7849345.1"/>
    <property type="molecule type" value="Genomic_DNA"/>
</dbReference>
<evidence type="ECO:0000313" key="2">
    <source>
        <dbReference type="Proteomes" id="UP000828048"/>
    </source>
</evidence>
<proteinExistence type="predicted"/>
<dbReference type="Proteomes" id="UP000828048">
    <property type="component" value="Chromosome 7"/>
</dbReference>
<protein>
    <submittedName>
        <fullName evidence="1">Uncharacterized protein</fullName>
    </submittedName>
</protein>
<organism evidence="1 2">
    <name type="scientific">Vaccinium darrowii</name>
    <dbReference type="NCBI Taxonomy" id="229202"/>
    <lineage>
        <taxon>Eukaryota</taxon>
        <taxon>Viridiplantae</taxon>
        <taxon>Streptophyta</taxon>
        <taxon>Embryophyta</taxon>
        <taxon>Tracheophyta</taxon>
        <taxon>Spermatophyta</taxon>
        <taxon>Magnoliopsida</taxon>
        <taxon>eudicotyledons</taxon>
        <taxon>Gunneridae</taxon>
        <taxon>Pentapetalae</taxon>
        <taxon>asterids</taxon>
        <taxon>Ericales</taxon>
        <taxon>Ericaceae</taxon>
        <taxon>Vaccinioideae</taxon>
        <taxon>Vaccinieae</taxon>
        <taxon>Vaccinium</taxon>
    </lineage>
</organism>
<accession>A0ACB7Y7F1</accession>
<name>A0ACB7Y7F1_9ERIC</name>
<reference evidence="1 2" key="1">
    <citation type="journal article" date="2021" name="Hortic Res">
        <title>High-quality reference genome and annotation aids understanding of berry development for evergreen blueberry (Vaccinium darrowii).</title>
        <authorList>
            <person name="Yu J."/>
            <person name="Hulse-Kemp A.M."/>
            <person name="Babiker E."/>
            <person name="Staton M."/>
        </authorList>
    </citation>
    <scope>NUCLEOTIDE SEQUENCE [LARGE SCALE GENOMIC DNA]</scope>
    <source>
        <strain evidence="2">cv. NJ 8807/NJ 8810</strain>
        <tissue evidence="1">Young leaf</tissue>
    </source>
</reference>
<comment type="caution">
    <text evidence="1">The sequence shown here is derived from an EMBL/GenBank/DDBJ whole genome shotgun (WGS) entry which is preliminary data.</text>
</comment>
<gene>
    <name evidence="1" type="ORF">Vadar_016598</name>
</gene>
<sequence>MANNQPLSQNSPSRPPSLSDYYGLVDDNCTLELEDALFHLGLASPPSQHQGPPIPPGFRGQNCSDRGKPPIDNSIIGGRDNFGTTQKSHNPVSSLANADNKLQTLLRVQNAVDGQMMDFRGSHINLTVGEQVSDYGLNSFSGPFLECKKRLRNQFDSQIQIVLHSNEQMRNGDELDDSNVSRPNLHLHQLTHYLDSLSLGDLRGQVFSLSKNANGSNLLRKLIKQYPNEDEIELVLSDMINHVGKLMRDRYGNYVIQEIFKVCNEKQKTRIIQSLTKSRSQFIKICFHPYGARAVMVLLDHINSQEQISLVMSALSPAAAALANNPNGHFVIRHCVQNFSCEDNKAMVYPQYPSLLHKFHFCSMNCLTSTISLQYLINEMAIHCFEVATDSIGSRVLQSCLLFYQGECRERLLAETIANALRLAEDPHGNFVVQLLLEMRIAEVTENILRQFEGSYLALSSNKYSSCVVERCLTVAGEEQATRIIVELLTSPNVCMLLVDPFGNFVIQTALEVSQGVLRKALFNLVRLNAAFMHSNLFGKRVLAFFDDFMKLQHDSTFASKTLL</sequence>
<evidence type="ECO:0000313" key="1">
    <source>
        <dbReference type="EMBL" id="KAH7849345.1"/>
    </source>
</evidence>